<accession>G3I0G0</accession>
<dbReference type="EMBL" id="JH001013">
    <property type="protein sequence ID" value="EGW14095.1"/>
    <property type="molecule type" value="Genomic_DNA"/>
</dbReference>
<evidence type="ECO:0000313" key="1">
    <source>
        <dbReference type="EMBL" id="EGW14095.1"/>
    </source>
</evidence>
<organism evidence="1 2">
    <name type="scientific">Cricetulus griseus</name>
    <name type="common">Chinese hamster</name>
    <name type="synonym">Cricetulus barabensis griseus</name>
    <dbReference type="NCBI Taxonomy" id="10029"/>
    <lineage>
        <taxon>Eukaryota</taxon>
        <taxon>Metazoa</taxon>
        <taxon>Chordata</taxon>
        <taxon>Craniata</taxon>
        <taxon>Vertebrata</taxon>
        <taxon>Euteleostomi</taxon>
        <taxon>Mammalia</taxon>
        <taxon>Eutheria</taxon>
        <taxon>Euarchontoglires</taxon>
        <taxon>Glires</taxon>
        <taxon>Rodentia</taxon>
        <taxon>Myomorpha</taxon>
        <taxon>Muroidea</taxon>
        <taxon>Cricetidae</taxon>
        <taxon>Cricetinae</taxon>
        <taxon>Cricetulus</taxon>
    </lineage>
</organism>
<dbReference type="Proteomes" id="UP000001075">
    <property type="component" value="Unassembled WGS sequence"/>
</dbReference>
<name>G3I0G0_CRIGR</name>
<sequence>MDSFAFEQSIPEKLKTICWQMMLSIPLATVAWTRGGIPYSGCLQVQIYSEIVLLSQKKIWFSTCGPHTLWQISISKNIYITIRNSSKITVMD</sequence>
<protein>
    <submittedName>
        <fullName evidence="1">Uncharacterized protein</fullName>
    </submittedName>
</protein>
<reference evidence="2" key="1">
    <citation type="journal article" date="2011" name="Nat. Biotechnol.">
        <title>The genomic sequence of the Chinese hamster ovary (CHO)-K1 cell line.</title>
        <authorList>
            <person name="Xu X."/>
            <person name="Nagarajan H."/>
            <person name="Lewis N.E."/>
            <person name="Pan S."/>
            <person name="Cai Z."/>
            <person name="Liu X."/>
            <person name="Chen W."/>
            <person name="Xie M."/>
            <person name="Wang W."/>
            <person name="Hammond S."/>
            <person name="Andersen M.R."/>
            <person name="Neff N."/>
            <person name="Passarelli B."/>
            <person name="Koh W."/>
            <person name="Fan H.C."/>
            <person name="Wang J."/>
            <person name="Gui Y."/>
            <person name="Lee K.H."/>
            <person name="Betenbaugh M.J."/>
            <person name="Quake S.R."/>
            <person name="Famili I."/>
            <person name="Palsson B.O."/>
            <person name="Wang J."/>
        </authorList>
    </citation>
    <scope>NUCLEOTIDE SEQUENCE [LARGE SCALE GENOMIC DNA]</scope>
    <source>
        <strain evidence="2">CHO K1 cell line</strain>
    </source>
</reference>
<gene>
    <name evidence="1" type="ORF">I79_016845</name>
</gene>
<evidence type="ECO:0000313" key="2">
    <source>
        <dbReference type="Proteomes" id="UP000001075"/>
    </source>
</evidence>
<proteinExistence type="predicted"/>
<dbReference type="AlphaFoldDB" id="G3I0G0"/>
<dbReference type="InParanoid" id="G3I0G0"/>